<sequence length="320" mass="38006">MKNLLLSFFSLLFIVSCKNETEVEKAIAKINIDISVERFDQFFGNAEIADLPKLKQAYPFLFPKKYNDTFWIGKMKDTLQQELLRESNKKYKNFSSVEAEIESLFSHLKFYYPEFNPPRVITTTSTIDYRNKVIVTDTIAIIAIDNYLGKDHYFYEGIQKFIRSTFEEEQIVVDMADEYARHYIYQPQRKTLLDEMIYFGKQLYFKDVMLPSKTEAQRVGYSEAQLDWAKTNEAYIWRYFIERELLYSTDTKLPSRFINPAPFSKFYLEQIDAKSPGRIGQYMGWQIVKAYMKNNDVSLKDMLRTKPEDIFNNSKFKPRK</sequence>
<protein>
    <submittedName>
        <fullName evidence="1">Protein involved in gliding motility GldB</fullName>
    </submittedName>
</protein>
<dbReference type="NCBIfam" id="TIGR03514">
    <property type="entry name" value="GldB_lipo"/>
    <property type="match status" value="1"/>
</dbReference>
<organism evidence="1 2">
    <name type="scientific">Hyunsoonleella jejuensis</name>
    <dbReference type="NCBI Taxonomy" id="419940"/>
    <lineage>
        <taxon>Bacteria</taxon>
        <taxon>Pseudomonadati</taxon>
        <taxon>Bacteroidota</taxon>
        <taxon>Flavobacteriia</taxon>
        <taxon>Flavobacteriales</taxon>
        <taxon>Flavobacteriaceae</taxon>
    </lineage>
</organism>
<dbReference type="AlphaFoldDB" id="A0A1H9L6U7"/>
<dbReference type="STRING" id="419940.SAMN05421824_2962"/>
<name>A0A1H9L6U7_9FLAO</name>
<dbReference type="RefSeq" id="WP_092580950.1">
    <property type="nucleotide sequence ID" value="NZ_FOFN01000005.1"/>
</dbReference>
<keyword evidence="2" id="KW-1185">Reference proteome</keyword>
<dbReference type="OrthoDB" id="976022at2"/>
<gene>
    <name evidence="1" type="ORF">SAMN05421824_2962</name>
</gene>
<proteinExistence type="predicted"/>
<accession>A0A1H9L6U7</accession>
<evidence type="ECO:0000313" key="1">
    <source>
        <dbReference type="EMBL" id="SER07038.1"/>
    </source>
</evidence>
<dbReference type="Proteomes" id="UP000198999">
    <property type="component" value="Unassembled WGS sequence"/>
</dbReference>
<dbReference type="InterPro" id="IPR019853">
    <property type="entry name" value="GldB-like"/>
</dbReference>
<dbReference type="Pfam" id="PF25594">
    <property type="entry name" value="GldB_lipo"/>
    <property type="match status" value="1"/>
</dbReference>
<dbReference type="EMBL" id="FOFN01000005">
    <property type="protein sequence ID" value="SER07038.1"/>
    <property type="molecule type" value="Genomic_DNA"/>
</dbReference>
<evidence type="ECO:0000313" key="2">
    <source>
        <dbReference type="Proteomes" id="UP000198999"/>
    </source>
</evidence>
<reference evidence="1 2" key="1">
    <citation type="submission" date="2016-10" db="EMBL/GenBank/DDBJ databases">
        <authorList>
            <person name="de Groot N.N."/>
        </authorList>
    </citation>
    <scope>NUCLEOTIDE SEQUENCE [LARGE SCALE GENOMIC DNA]</scope>
    <source>
        <strain evidence="1 2">DSM 21035</strain>
    </source>
</reference>
<dbReference type="PROSITE" id="PS51257">
    <property type="entry name" value="PROKAR_LIPOPROTEIN"/>
    <property type="match status" value="1"/>
</dbReference>